<gene>
    <name evidence="1" type="ORF">H171_0993</name>
</gene>
<evidence type="ECO:0000313" key="1">
    <source>
        <dbReference type="EMBL" id="PJJ27524.1"/>
    </source>
</evidence>
<dbReference type="AlphaFoldDB" id="A0A2M8Z241"/>
<sequence length="80" mass="9569">MKIVSITEILQCNEFIKNKGLEFKIHLRDACGKQSCWIETIQETTTSGQWEELYEALEEFFGRLRFKLEYGENKTDFWLL</sequence>
<dbReference type="EMBL" id="PGET01000001">
    <property type="protein sequence ID" value="PJJ27524.1"/>
    <property type="molecule type" value="Genomic_DNA"/>
</dbReference>
<dbReference type="OrthoDB" id="3186597at2"/>
<comment type="caution">
    <text evidence="1">The sequence shown here is derived from an EMBL/GenBank/DDBJ whole genome shotgun (WGS) entry which is preliminary data.</text>
</comment>
<proteinExistence type="predicted"/>
<name>A0A2M8Z241_9FIRM</name>
<organism evidence="1 2">
    <name type="scientific">[Clostridium] celerecrescens 18A</name>
    <dbReference type="NCBI Taxonomy" id="1286362"/>
    <lineage>
        <taxon>Bacteria</taxon>
        <taxon>Bacillati</taxon>
        <taxon>Bacillota</taxon>
        <taxon>Clostridia</taxon>
        <taxon>Lachnospirales</taxon>
        <taxon>Lachnospiraceae</taxon>
        <taxon>Lacrimispora</taxon>
    </lineage>
</organism>
<reference evidence="1 2" key="1">
    <citation type="submission" date="2017-11" db="EMBL/GenBank/DDBJ databases">
        <title>Understudied soil microbes with underappreciated capabilities: Untangling the Clostridium saccharolyticum group.</title>
        <authorList>
            <person name="Leschine S."/>
        </authorList>
    </citation>
    <scope>NUCLEOTIDE SEQUENCE [LARGE SCALE GENOMIC DNA]</scope>
    <source>
        <strain evidence="1 2">18A</strain>
    </source>
</reference>
<accession>A0A2M8Z241</accession>
<dbReference type="Proteomes" id="UP000231092">
    <property type="component" value="Unassembled WGS sequence"/>
</dbReference>
<protein>
    <submittedName>
        <fullName evidence="1">Uncharacterized protein</fullName>
    </submittedName>
</protein>
<dbReference type="RefSeq" id="WP_100304152.1">
    <property type="nucleotide sequence ID" value="NZ_PGET01000001.1"/>
</dbReference>
<evidence type="ECO:0000313" key="2">
    <source>
        <dbReference type="Proteomes" id="UP000231092"/>
    </source>
</evidence>